<reference evidence="1 2" key="1">
    <citation type="submission" date="2017-03" db="EMBL/GenBank/DDBJ databases">
        <authorList>
            <person name="Regsiter A."/>
            <person name="William W."/>
        </authorList>
    </citation>
    <scope>NUCLEOTIDE SEQUENCE [LARGE SCALE GENOMIC DNA]</scope>
    <source>
        <strain evidence="1">PRJEB5721</strain>
    </source>
</reference>
<gene>
    <name evidence="1" type="ORF">AFERRI_20645</name>
</gene>
<dbReference type="Proteomes" id="UP000193925">
    <property type="component" value="Chromosome AFERRI"/>
</dbReference>
<protein>
    <submittedName>
        <fullName evidence="1">Uncharacterized protein</fullName>
    </submittedName>
</protein>
<name>A0ABY1MPX3_9PROT</name>
<accession>A0ABY1MPX3</accession>
<keyword evidence="2" id="KW-1185">Reference proteome</keyword>
<evidence type="ECO:0000313" key="2">
    <source>
        <dbReference type="Proteomes" id="UP000193925"/>
    </source>
</evidence>
<proteinExistence type="predicted"/>
<dbReference type="EMBL" id="LT841305">
    <property type="protein sequence ID" value="SMH65856.1"/>
    <property type="molecule type" value="Genomic_DNA"/>
</dbReference>
<organism evidence="1 2">
    <name type="scientific">Acidithiobacillus ferrivorans</name>
    <dbReference type="NCBI Taxonomy" id="160808"/>
    <lineage>
        <taxon>Bacteria</taxon>
        <taxon>Pseudomonadati</taxon>
        <taxon>Pseudomonadota</taxon>
        <taxon>Acidithiobacillia</taxon>
        <taxon>Acidithiobacillales</taxon>
        <taxon>Acidithiobacillaceae</taxon>
        <taxon>Acidithiobacillus</taxon>
    </lineage>
</organism>
<sequence length="54" mass="6305">MPIHKLNNSQRRIITSPKAVLNNTQISTWTRQIVRTEIIKQLDHSLAVTQARKR</sequence>
<evidence type="ECO:0000313" key="1">
    <source>
        <dbReference type="EMBL" id="SMH65856.1"/>
    </source>
</evidence>